<keyword evidence="4" id="KW-1185">Reference proteome</keyword>
<comment type="caution">
    <text evidence="3">The sequence shown here is derived from an EMBL/GenBank/DDBJ whole genome shotgun (WGS) entry which is preliminary data.</text>
</comment>
<evidence type="ECO:0000256" key="2">
    <source>
        <dbReference type="SAM" id="Phobius"/>
    </source>
</evidence>
<feature type="transmembrane region" description="Helical" evidence="2">
    <location>
        <begin position="175"/>
        <end position="196"/>
    </location>
</feature>
<accession>A0ABQ2I8F5</accession>
<name>A0ABQ2I8F5_9PSEU</name>
<organism evidence="3 4">
    <name type="scientific">Lentzea pudingi</name>
    <dbReference type="NCBI Taxonomy" id="1789439"/>
    <lineage>
        <taxon>Bacteria</taxon>
        <taxon>Bacillati</taxon>
        <taxon>Actinomycetota</taxon>
        <taxon>Actinomycetes</taxon>
        <taxon>Pseudonocardiales</taxon>
        <taxon>Pseudonocardiaceae</taxon>
        <taxon>Lentzea</taxon>
    </lineage>
</organism>
<evidence type="ECO:0000256" key="1">
    <source>
        <dbReference type="SAM" id="MobiDB-lite"/>
    </source>
</evidence>
<evidence type="ECO:0000313" key="3">
    <source>
        <dbReference type="EMBL" id="GGN00526.1"/>
    </source>
</evidence>
<protein>
    <submittedName>
        <fullName evidence="3">Uncharacterized protein</fullName>
    </submittedName>
</protein>
<keyword evidence="2" id="KW-0812">Transmembrane</keyword>
<sequence>MEKGAVSVNWQDELRKLDDELASGRISADDYRVRRDQVLFSSNTSGQQASGQQRWQAQPPSAAPAGPTTGSQATQFITPVGGGEPPKPAPNPDATQVVTPRPADADRTQAVPSAGMGQPNYGPPSPAHGFQQPGPPPWQASTDQAPPWLTQSNDNWSRSGPEVFDESSSGKGKKVFAIIGVVLVIALIGGAVWWFGLRGGSGGTENTTAAATTTSTTTKPKTALELLPAAPGTADPNNGEATPDKLVTAGFLTPEEGDVLTTEGVQKIAFKGGKDGAFTYHAEVFETDSPEKATKIAADLAEAAGKSGMVDGARGALPEKAKVLQLIKPKQSGSYVVVYSTGKQVVRASTVQEPIGDADTDLIQKFQEYSVAVSRKFPAA</sequence>
<keyword evidence="2" id="KW-0472">Membrane</keyword>
<feature type="region of interest" description="Disordered" evidence="1">
    <location>
        <begin position="42"/>
        <end position="142"/>
    </location>
</feature>
<dbReference type="Proteomes" id="UP000597656">
    <property type="component" value="Unassembled WGS sequence"/>
</dbReference>
<dbReference type="RefSeq" id="WP_189156585.1">
    <property type="nucleotide sequence ID" value="NZ_BMNC01000005.1"/>
</dbReference>
<keyword evidence="2" id="KW-1133">Transmembrane helix</keyword>
<reference evidence="4" key="1">
    <citation type="journal article" date="2019" name="Int. J. Syst. Evol. Microbiol.">
        <title>The Global Catalogue of Microorganisms (GCM) 10K type strain sequencing project: providing services to taxonomists for standard genome sequencing and annotation.</title>
        <authorList>
            <consortium name="The Broad Institute Genomics Platform"/>
            <consortium name="The Broad Institute Genome Sequencing Center for Infectious Disease"/>
            <person name="Wu L."/>
            <person name="Ma J."/>
        </authorList>
    </citation>
    <scope>NUCLEOTIDE SEQUENCE [LARGE SCALE GENOMIC DNA]</scope>
    <source>
        <strain evidence="4">CGMCC 4.7319</strain>
    </source>
</reference>
<feature type="compositionally biased region" description="Low complexity" evidence="1">
    <location>
        <begin position="45"/>
        <end position="71"/>
    </location>
</feature>
<gene>
    <name evidence="3" type="ORF">GCM10011609_43680</name>
</gene>
<dbReference type="EMBL" id="BMNC01000005">
    <property type="protein sequence ID" value="GGN00526.1"/>
    <property type="molecule type" value="Genomic_DNA"/>
</dbReference>
<evidence type="ECO:0000313" key="4">
    <source>
        <dbReference type="Proteomes" id="UP000597656"/>
    </source>
</evidence>
<proteinExistence type="predicted"/>